<dbReference type="PANTHER" id="PTHR43877">
    <property type="entry name" value="AMINOALKYLPHOSPHONATE N-ACETYLTRANSFERASE-RELATED-RELATED"/>
    <property type="match status" value="1"/>
</dbReference>
<dbReference type="CDD" id="cd04301">
    <property type="entry name" value="NAT_SF"/>
    <property type="match status" value="1"/>
</dbReference>
<evidence type="ECO:0000256" key="1">
    <source>
        <dbReference type="ARBA" id="ARBA00022679"/>
    </source>
</evidence>
<keyword evidence="1" id="KW-0808">Transferase</keyword>
<dbReference type="Pfam" id="PF00583">
    <property type="entry name" value="Acetyltransf_1"/>
    <property type="match status" value="1"/>
</dbReference>
<dbReference type="SUPFAM" id="SSF55729">
    <property type="entry name" value="Acyl-CoA N-acyltransferases (Nat)"/>
    <property type="match status" value="1"/>
</dbReference>
<dbReference type="RefSeq" id="WP_203739700.1">
    <property type="nucleotide sequence ID" value="NZ_BAAAUC010000026.1"/>
</dbReference>
<dbReference type="EMBL" id="BOMH01000016">
    <property type="protein sequence ID" value="GID64182.1"/>
    <property type="molecule type" value="Genomic_DNA"/>
</dbReference>
<feature type="domain" description="N-acetyltransferase" evidence="3">
    <location>
        <begin position="6"/>
        <end position="154"/>
    </location>
</feature>
<organism evidence="4 5">
    <name type="scientific">Actinoplanes cyaneus</name>
    <dbReference type="NCBI Taxonomy" id="52696"/>
    <lineage>
        <taxon>Bacteria</taxon>
        <taxon>Bacillati</taxon>
        <taxon>Actinomycetota</taxon>
        <taxon>Actinomycetes</taxon>
        <taxon>Micromonosporales</taxon>
        <taxon>Micromonosporaceae</taxon>
        <taxon>Actinoplanes</taxon>
    </lineage>
</organism>
<keyword evidence="2" id="KW-0012">Acyltransferase</keyword>
<dbReference type="AlphaFoldDB" id="A0A919IEY5"/>
<evidence type="ECO:0000256" key="2">
    <source>
        <dbReference type="ARBA" id="ARBA00023315"/>
    </source>
</evidence>
<comment type="caution">
    <text evidence="4">The sequence shown here is derived from an EMBL/GenBank/DDBJ whole genome shotgun (WGS) entry which is preliminary data.</text>
</comment>
<evidence type="ECO:0000313" key="5">
    <source>
        <dbReference type="Proteomes" id="UP000619479"/>
    </source>
</evidence>
<gene>
    <name evidence="4" type="ORF">Acy02nite_20630</name>
</gene>
<dbReference type="InterPro" id="IPR016181">
    <property type="entry name" value="Acyl_CoA_acyltransferase"/>
</dbReference>
<evidence type="ECO:0000259" key="3">
    <source>
        <dbReference type="PROSITE" id="PS51186"/>
    </source>
</evidence>
<dbReference type="Gene3D" id="3.40.630.30">
    <property type="match status" value="1"/>
</dbReference>
<dbReference type="PROSITE" id="PS51186">
    <property type="entry name" value="GNAT"/>
    <property type="match status" value="1"/>
</dbReference>
<dbReference type="Proteomes" id="UP000619479">
    <property type="component" value="Unassembled WGS sequence"/>
</dbReference>
<name>A0A919IEY5_9ACTN</name>
<proteinExistence type="predicted"/>
<protein>
    <recommendedName>
        <fullName evidence="3">N-acetyltransferase domain-containing protein</fullName>
    </recommendedName>
</protein>
<dbReference type="InterPro" id="IPR000182">
    <property type="entry name" value="GNAT_dom"/>
</dbReference>
<accession>A0A919IEY5</accession>
<dbReference type="PANTHER" id="PTHR43877:SF2">
    <property type="entry name" value="AMINOALKYLPHOSPHONATE N-ACETYLTRANSFERASE-RELATED"/>
    <property type="match status" value="1"/>
</dbReference>
<sequence length="154" mass="16772">MDATRVLVRDGEAVFDRLVELFDEYRVHYGEEADPARTAAWLAAQLRTGRLRASVAERDGRGIGFLTSVVMPASLRLGEFWAVRDVFVRPDCRRSGAGRALVEQVLAEARAAGAVRVSLQTEPENTAALALYRSIGFRPVEGLTGLSLSLAGQL</sequence>
<evidence type="ECO:0000313" key="4">
    <source>
        <dbReference type="EMBL" id="GID64182.1"/>
    </source>
</evidence>
<dbReference type="GO" id="GO:0016747">
    <property type="term" value="F:acyltransferase activity, transferring groups other than amino-acyl groups"/>
    <property type="evidence" value="ECO:0007669"/>
    <property type="project" value="InterPro"/>
</dbReference>
<keyword evidence="5" id="KW-1185">Reference proteome</keyword>
<reference evidence="4" key="1">
    <citation type="submission" date="2021-01" db="EMBL/GenBank/DDBJ databases">
        <title>Whole genome shotgun sequence of Actinoplanes cyaneus NBRC 14990.</title>
        <authorList>
            <person name="Komaki H."/>
            <person name="Tamura T."/>
        </authorList>
    </citation>
    <scope>NUCLEOTIDE SEQUENCE</scope>
    <source>
        <strain evidence="4">NBRC 14990</strain>
    </source>
</reference>
<dbReference type="InterPro" id="IPR050832">
    <property type="entry name" value="Bact_Acetyltransf"/>
</dbReference>